<sequence>MVGLDLRALIRSISRSFDERWSSCVLIIDFDRNLNRERKNMSEMCVELNPALSIYAIQTWLV</sequence>
<organism evidence="1 2">
    <name type="scientific">Camellia sinensis</name>
    <name type="common">Tea plant</name>
    <name type="synonym">Thea sinensis</name>
    <dbReference type="NCBI Taxonomy" id="4442"/>
    <lineage>
        <taxon>Eukaryota</taxon>
        <taxon>Viridiplantae</taxon>
        <taxon>Streptophyta</taxon>
        <taxon>Embryophyta</taxon>
        <taxon>Tracheophyta</taxon>
        <taxon>Spermatophyta</taxon>
        <taxon>Magnoliopsida</taxon>
        <taxon>eudicotyledons</taxon>
        <taxon>Gunneridae</taxon>
        <taxon>Pentapetalae</taxon>
        <taxon>asterids</taxon>
        <taxon>Ericales</taxon>
        <taxon>Theaceae</taxon>
        <taxon>Camellia</taxon>
    </lineage>
</organism>
<dbReference type="EMBL" id="JACBKZ010000002">
    <property type="protein sequence ID" value="KAF5956587.1"/>
    <property type="molecule type" value="Genomic_DNA"/>
</dbReference>
<proteinExistence type="predicted"/>
<evidence type="ECO:0000313" key="1">
    <source>
        <dbReference type="EMBL" id="KAF5956587.1"/>
    </source>
</evidence>
<name>A0A7J7HVZ3_CAMSI</name>
<protein>
    <submittedName>
        <fullName evidence="1">Uncharacterized protein</fullName>
    </submittedName>
</protein>
<gene>
    <name evidence="1" type="ORF">HYC85_003812</name>
</gene>
<accession>A0A7J7HVZ3</accession>
<dbReference type="AlphaFoldDB" id="A0A7J7HVZ3"/>
<keyword evidence="2" id="KW-1185">Reference proteome</keyword>
<comment type="caution">
    <text evidence="1">The sequence shown here is derived from an EMBL/GenBank/DDBJ whole genome shotgun (WGS) entry which is preliminary data.</text>
</comment>
<reference evidence="2" key="1">
    <citation type="journal article" date="2020" name="Nat. Commun.">
        <title>Genome assembly of wild tea tree DASZ reveals pedigree and selection history of tea varieties.</title>
        <authorList>
            <person name="Zhang W."/>
            <person name="Zhang Y."/>
            <person name="Qiu H."/>
            <person name="Guo Y."/>
            <person name="Wan H."/>
            <person name="Zhang X."/>
            <person name="Scossa F."/>
            <person name="Alseekh S."/>
            <person name="Zhang Q."/>
            <person name="Wang P."/>
            <person name="Xu L."/>
            <person name="Schmidt M.H."/>
            <person name="Jia X."/>
            <person name="Li D."/>
            <person name="Zhu A."/>
            <person name="Guo F."/>
            <person name="Chen W."/>
            <person name="Ni D."/>
            <person name="Usadel B."/>
            <person name="Fernie A.R."/>
            <person name="Wen W."/>
        </authorList>
    </citation>
    <scope>NUCLEOTIDE SEQUENCE [LARGE SCALE GENOMIC DNA]</scope>
    <source>
        <strain evidence="2">cv. G240</strain>
    </source>
</reference>
<reference evidence="1 2" key="2">
    <citation type="submission" date="2020-07" db="EMBL/GenBank/DDBJ databases">
        <title>Genome assembly of wild tea tree DASZ reveals pedigree and selection history of tea varieties.</title>
        <authorList>
            <person name="Zhang W."/>
        </authorList>
    </citation>
    <scope>NUCLEOTIDE SEQUENCE [LARGE SCALE GENOMIC DNA]</scope>
    <source>
        <strain evidence="2">cv. G240</strain>
        <tissue evidence="1">Leaf</tissue>
    </source>
</reference>
<evidence type="ECO:0000313" key="2">
    <source>
        <dbReference type="Proteomes" id="UP000593564"/>
    </source>
</evidence>
<dbReference type="Proteomes" id="UP000593564">
    <property type="component" value="Unassembled WGS sequence"/>
</dbReference>